<proteinExistence type="predicted"/>
<reference evidence="7" key="1">
    <citation type="submission" date="2012-12" db="EMBL/GenBank/DDBJ databases">
        <authorList>
            <person name="Hellsten U."/>
            <person name="Grimwood J."/>
            <person name="Chapman J.A."/>
            <person name="Shapiro H."/>
            <person name="Aerts A."/>
            <person name="Otillar R.P."/>
            <person name="Terry A.Y."/>
            <person name="Boore J.L."/>
            <person name="Simakov O."/>
            <person name="Marletaz F."/>
            <person name="Cho S.-J."/>
            <person name="Edsinger-Gonzales E."/>
            <person name="Havlak P."/>
            <person name="Kuo D.-H."/>
            <person name="Larsson T."/>
            <person name="Lv J."/>
            <person name="Arendt D."/>
            <person name="Savage R."/>
            <person name="Osoegawa K."/>
            <person name="de Jong P."/>
            <person name="Lindberg D.R."/>
            <person name="Seaver E.C."/>
            <person name="Weisblat D.A."/>
            <person name="Putnam N.H."/>
            <person name="Grigoriev I.V."/>
            <person name="Rokhsar D.S."/>
        </authorList>
    </citation>
    <scope>NUCLEOTIDE SEQUENCE</scope>
</reference>
<sequence length="768" mass="87128">MSQIIVKNLPLNITAEDLKKKFSEKGTVTQVSLKYTSNDIFRQFAFVGFKEKSEAESAAKYFNKTYINYSKIEVSIASDLNAHTQRNAVTWSKKQETSKKKDHQAQNPAPNIVTQWAIKVTGLPPRVKKNEIEEFFKPVKCRFSLPESKAVTKLVVYFESEKEKEVAFRRNKNHIGAKRIFLHHHVVNSDALQQHQSIPSNKFMKSDKIDERPKTQFFENKEVQKALISETGRLFIRNLAYVTTEEDISQLFSTYGHCDVQLQMDKFTNTSKGFALVNFVLPENALEAYEYLDGTSFQGRLLHIVGGQAKKEDNLSNINDLPFHKKKEALKKLSANNVRSWNSLFVRADAVAESLAARKNMSKRDVLLNDGKVSVAAELATEQTRIVNETRTFLIKNGVSLDSLSQTSGPRSKSVLLVKSLPAKTNKQDLVKVFEKFDSFISRILLPPNGLTAIVEFNNNDEAQKAFKALAYRRFKDSPLFLEFAPVDVFHQKDDEKNTSSSTKSGDKVDDDDGDDNDDEDKGEDDDDDDHEIDDDDDDNGSVDLNEPRRFVFVKGLPDDVNEKELKKIFGKHGRTLSFEIKKRGESTTAFVEYASNREAEKCLKSLSNLVIRGSQISLKISDRRLKYPTAIVKLNSSKSAKRGKTATKILIKNVPFQASHTDLNQLFKPYPGVKEIRLPKKVGSGHRGFAFVEFVSKADANRAYKELCQNTALYGRRLNFEWSADTECVDRLRKRTGEKYNPGCPSKIRRKSDLLSYLDDKEGVTDL</sequence>
<dbReference type="CTD" id="20217813"/>
<dbReference type="InParanoid" id="T1G9R7"/>
<name>T1G9R7_HELRO</name>
<accession>T1G9R7</accession>
<dbReference type="InterPro" id="IPR012677">
    <property type="entry name" value="Nucleotide-bd_a/b_plait_sf"/>
</dbReference>
<dbReference type="GO" id="GO:0003729">
    <property type="term" value="F:mRNA binding"/>
    <property type="evidence" value="ECO:0000318"/>
    <property type="project" value="GO_Central"/>
</dbReference>
<dbReference type="GeneID" id="20217813"/>
<evidence type="ECO:0000259" key="4">
    <source>
        <dbReference type="PROSITE" id="PS50102"/>
    </source>
</evidence>
<feature type="region of interest" description="Disordered" evidence="3">
    <location>
        <begin position="88"/>
        <end position="107"/>
    </location>
</feature>
<dbReference type="GO" id="GO:0000381">
    <property type="term" value="P:regulation of alternative mRNA splicing, via spliceosome"/>
    <property type="evidence" value="ECO:0000318"/>
    <property type="project" value="GO_Central"/>
</dbReference>
<dbReference type="RefSeq" id="XP_009016826.1">
    <property type="nucleotide sequence ID" value="XM_009018578.1"/>
</dbReference>
<feature type="region of interest" description="Disordered" evidence="3">
    <location>
        <begin position="494"/>
        <end position="545"/>
    </location>
</feature>
<feature type="domain" description="RRM" evidence="4">
    <location>
        <begin position="232"/>
        <end position="309"/>
    </location>
</feature>
<dbReference type="OMA" id="THFMGRR"/>
<evidence type="ECO:0000313" key="7">
    <source>
        <dbReference type="Proteomes" id="UP000015101"/>
    </source>
</evidence>
<dbReference type="FunCoup" id="T1G9R7">
    <property type="interactions" value="1666"/>
</dbReference>
<dbReference type="Gene3D" id="3.30.70.330">
    <property type="match status" value="6"/>
</dbReference>
<protein>
    <recommendedName>
        <fullName evidence="4">RRM domain-containing protein</fullName>
    </recommendedName>
</protein>
<dbReference type="GO" id="GO:0016607">
    <property type="term" value="C:nuclear speck"/>
    <property type="evidence" value="ECO:0000318"/>
    <property type="project" value="GO_Central"/>
</dbReference>
<evidence type="ECO:0000313" key="6">
    <source>
        <dbReference type="EnsemblMetazoa" id="HelroP99246"/>
    </source>
</evidence>
<organism evidence="6 7">
    <name type="scientific">Helobdella robusta</name>
    <name type="common">Californian leech</name>
    <dbReference type="NCBI Taxonomy" id="6412"/>
    <lineage>
        <taxon>Eukaryota</taxon>
        <taxon>Metazoa</taxon>
        <taxon>Spiralia</taxon>
        <taxon>Lophotrochozoa</taxon>
        <taxon>Annelida</taxon>
        <taxon>Clitellata</taxon>
        <taxon>Hirudinea</taxon>
        <taxon>Rhynchobdellida</taxon>
        <taxon>Glossiphoniidae</taxon>
        <taxon>Helobdella</taxon>
    </lineage>
</organism>
<evidence type="ECO:0000256" key="2">
    <source>
        <dbReference type="PROSITE-ProRule" id="PRU00176"/>
    </source>
</evidence>
<reference evidence="6" key="3">
    <citation type="submission" date="2015-06" db="UniProtKB">
        <authorList>
            <consortium name="EnsemblMetazoa"/>
        </authorList>
    </citation>
    <scope>IDENTIFICATION</scope>
</reference>
<dbReference type="EnsemblMetazoa" id="HelroT99246">
    <property type="protein sequence ID" value="HelroP99246"/>
    <property type="gene ID" value="HelroG99246"/>
</dbReference>
<dbReference type="CDD" id="cd00590">
    <property type="entry name" value="RRM_SF"/>
    <property type="match status" value="1"/>
</dbReference>
<dbReference type="SMART" id="SM00360">
    <property type="entry name" value="RRM"/>
    <property type="match status" value="5"/>
</dbReference>
<dbReference type="AlphaFoldDB" id="T1G9R7"/>
<dbReference type="HOGENOM" id="CLU_008479_0_0_1"/>
<keyword evidence="1 2" id="KW-0694">RNA-binding</keyword>
<dbReference type="InterPro" id="IPR000504">
    <property type="entry name" value="RRM_dom"/>
</dbReference>
<evidence type="ECO:0000313" key="5">
    <source>
        <dbReference type="EMBL" id="ESO04893.1"/>
    </source>
</evidence>
<gene>
    <name evidence="6" type="primary">20217813</name>
    <name evidence="5" type="ORF">HELRODRAFT_99246</name>
</gene>
<feature type="domain" description="RRM" evidence="4">
    <location>
        <begin position="414"/>
        <end position="487"/>
    </location>
</feature>
<dbReference type="FunFam" id="3.30.70.330:FF:001288">
    <property type="entry name" value="Protein CBG15138"/>
    <property type="match status" value="1"/>
</dbReference>
<dbReference type="OrthoDB" id="439639at2759"/>
<dbReference type="Proteomes" id="UP000015101">
    <property type="component" value="Unassembled WGS sequence"/>
</dbReference>
<dbReference type="EMBL" id="AMQM01003967">
    <property type="status" value="NOT_ANNOTATED_CDS"/>
    <property type="molecule type" value="Genomic_DNA"/>
</dbReference>
<keyword evidence="7" id="KW-1185">Reference proteome</keyword>
<dbReference type="EMBL" id="KB096411">
    <property type="protein sequence ID" value="ESO04893.1"/>
    <property type="molecule type" value="Genomic_DNA"/>
</dbReference>
<feature type="domain" description="RRM" evidence="4">
    <location>
        <begin position="2"/>
        <end position="79"/>
    </location>
</feature>
<evidence type="ECO:0000256" key="3">
    <source>
        <dbReference type="SAM" id="MobiDB-lite"/>
    </source>
</evidence>
<evidence type="ECO:0000256" key="1">
    <source>
        <dbReference type="ARBA" id="ARBA00022884"/>
    </source>
</evidence>
<reference evidence="5 7" key="2">
    <citation type="journal article" date="2013" name="Nature">
        <title>Insights into bilaterian evolution from three spiralian genomes.</title>
        <authorList>
            <person name="Simakov O."/>
            <person name="Marletaz F."/>
            <person name="Cho S.J."/>
            <person name="Edsinger-Gonzales E."/>
            <person name="Havlak P."/>
            <person name="Hellsten U."/>
            <person name="Kuo D.H."/>
            <person name="Larsson T."/>
            <person name="Lv J."/>
            <person name="Arendt D."/>
            <person name="Savage R."/>
            <person name="Osoegawa K."/>
            <person name="de Jong P."/>
            <person name="Grimwood J."/>
            <person name="Chapman J.A."/>
            <person name="Shapiro H."/>
            <person name="Aerts A."/>
            <person name="Otillar R.P."/>
            <person name="Terry A.Y."/>
            <person name="Boore J.L."/>
            <person name="Grigoriev I.V."/>
            <person name="Lindberg D.R."/>
            <person name="Seaver E.C."/>
            <person name="Weisblat D.A."/>
            <person name="Putnam N.H."/>
            <person name="Rokhsar D.S."/>
        </authorList>
    </citation>
    <scope>NUCLEOTIDE SEQUENCE</scope>
</reference>
<dbReference type="eggNOG" id="KOG0110">
    <property type="taxonomic scope" value="Eukaryota"/>
</dbReference>
<feature type="domain" description="RRM" evidence="4">
    <location>
        <begin position="648"/>
        <end position="726"/>
    </location>
</feature>
<feature type="compositionally biased region" description="Acidic residues" evidence="3">
    <location>
        <begin position="509"/>
        <end position="541"/>
    </location>
</feature>
<dbReference type="PROSITE" id="PS50102">
    <property type="entry name" value="RRM"/>
    <property type="match status" value="5"/>
</dbReference>
<dbReference type="Pfam" id="PF00076">
    <property type="entry name" value="RRM_1"/>
    <property type="match status" value="5"/>
</dbReference>
<dbReference type="KEGG" id="hro:HELRODRAFT_99246"/>
<dbReference type="STRING" id="6412.T1G9R7"/>
<feature type="domain" description="RRM" evidence="4">
    <location>
        <begin position="550"/>
        <end position="624"/>
    </location>
</feature>
<dbReference type="PANTHER" id="PTHR10352">
    <property type="entry name" value="EUKARYOTIC TRANSLATION INITIATION FACTOR 3 SUBUNIT G"/>
    <property type="match status" value="1"/>
</dbReference>
<dbReference type="InterPro" id="IPR035979">
    <property type="entry name" value="RBD_domain_sf"/>
</dbReference>
<dbReference type="SUPFAM" id="SSF54928">
    <property type="entry name" value="RNA-binding domain, RBD"/>
    <property type="match status" value="4"/>
</dbReference>